<reference evidence="2" key="1">
    <citation type="journal article" date="2015" name="Nature">
        <title>Complex archaea that bridge the gap between prokaryotes and eukaryotes.</title>
        <authorList>
            <person name="Spang A."/>
            <person name="Saw J.H."/>
            <person name="Jorgensen S.L."/>
            <person name="Zaremba-Niedzwiedzka K."/>
            <person name="Martijn J."/>
            <person name="Lind A.E."/>
            <person name="van Eijk R."/>
            <person name="Schleper C."/>
            <person name="Guy L."/>
            <person name="Ettema T.J."/>
        </authorList>
    </citation>
    <scope>NUCLEOTIDE SEQUENCE</scope>
</reference>
<comment type="caution">
    <text evidence="2">The sequence shown here is derived from an EMBL/GenBank/DDBJ whole genome shotgun (WGS) entry which is preliminary data.</text>
</comment>
<accession>A0A0F9GSV7</accession>
<dbReference type="Pfam" id="PF22483">
    <property type="entry name" value="Mu-transpos_C_2"/>
    <property type="match status" value="1"/>
</dbReference>
<protein>
    <recommendedName>
        <fullName evidence="1">Integrase catalytic domain-containing protein</fullName>
    </recommendedName>
</protein>
<dbReference type="NCBIfam" id="NF033546">
    <property type="entry name" value="transpos_IS21"/>
    <property type="match status" value="1"/>
</dbReference>
<dbReference type="AlphaFoldDB" id="A0A0F9GSV7"/>
<organism evidence="2">
    <name type="scientific">marine sediment metagenome</name>
    <dbReference type="NCBI Taxonomy" id="412755"/>
    <lineage>
        <taxon>unclassified sequences</taxon>
        <taxon>metagenomes</taxon>
        <taxon>ecological metagenomes</taxon>
    </lineage>
</organism>
<dbReference type="InterPro" id="IPR054353">
    <property type="entry name" value="IstA-like_C"/>
</dbReference>
<feature type="domain" description="Integrase catalytic" evidence="1">
    <location>
        <begin position="116"/>
        <end position="289"/>
    </location>
</feature>
<evidence type="ECO:0000313" key="2">
    <source>
        <dbReference type="EMBL" id="KKM01885.1"/>
    </source>
</evidence>
<dbReference type="GO" id="GO:0015074">
    <property type="term" value="P:DNA integration"/>
    <property type="evidence" value="ECO:0007669"/>
    <property type="project" value="InterPro"/>
</dbReference>
<dbReference type="PANTHER" id="PTHR35004">
    <property type="entry name" value="TRANSPOSASE RV3428C-RELATED"/>
    <property type="match status" value="1"/>
</dbReference>
<dbReference type="PROSITE" id="PS50994">
    <property type="entry name" value="INTEGRASE"/>
    <property type="match status" value="1"/>
</dbReference>
<name>A0A0F9GSV7_9ZZZZ</name>
<proteinExistence type="predicted"/>
<dbReference type="PANTHER" id="PTHR35004:SF7">
    <property type="entry name" value="INTEGRASE PROTEIN"/>
    <property type="match status" value="1"/>
</dbReference>
<sequence length="493" mass="56628">MERWCKIRQRVLREGESIRQIRRETGLHFQTVKKILTHSSPPAFRCPERPKPKTGPYLERIKGILDADKDLPRKQRHTAKRIFEVIREEGYAGGYTQVKEAVRELKRISQEVFVPLVHRPGEAQADFGQALVKMDGVLRKVMFFAMALPYSDAMFIAAYPRECTETFQDGHVRAFDFFKGVPRRISYDNARTCVSQIIGSRTRRLTDGFLQLQSHYLFEEHFCRVRRANEKGVVEGVVKYARLNYFVPVPAVKDFEELNAHLEQRCREDLGRKLRGKGATKGRLLEEDRAAFLSAPAAAFDACRGASTTVDKLSLVRFDCNDYSVPVRFAHHTVVAKGYVDLVRICRKDRVIAEHDRLWDKEAIAFEPVHYLELLERKPGALDHARPLCDWPLPECFALLRSRLEQEGRAQGTREFIRVLRLLERHAVDKVARAIGKALRLRRCNRDVVAQYLYPDEPFSPPTFRLDGREHLQGVCVGAVDLASYQGLLGGRS</sequence>
<gene>
    <name evidence="2" type="ORF">LCGC14_1789950</name>
</gene>
<dbReference type="InterPro" id="IPR001584">
    <property type="entry name" value="Integrase_cat-core"/>
</dbReference>
<dbReference type="EMBL" id="LAZR01017075">
    <property type="protein sequence ID" value="KKM01885.1"/>
    <property type="molecule type" value="Genomic_DNA"/>
</dbReference>
<evidence type="ECO:0000259" key="1">
    <source>
        <dbReference type="PROSITE" id="PS50994"/>
    </source>
</evidence>